<proteinExistence type="predicted"/>
<evidence type="ECO:0000259" key="2">
    <source>
        <dbReference type="Pfam" id="PF07238"/>
    </source>
</evidence>
<feature type="domain" description="PilZ" evidence="2">
    <location>
        <begin position="51"/>
        <end position="133"/>
    </location>
</feature>
<gene>
    <name evidence="3" type="ORF">CDQ92_14630</name>
</gene>
<organism evidence="3 4">
    <name type="scientific">Sphingopyxis bauzanensis</name>
    <dbReference type="NCBI Taxonomy" id="651663"/>
    <lineage>
        <taxon>Bacteria</taxon>
        <taxon>Pseudomonadati</taxon>
        <taxon>Pseudomonadota</taxon>
        <taxon>Alphaproteobacteria</taxon>
        <taxon>Sphingomonadales</taxon>
        <taxon>Sphingomonadaceae</taxon>
        <taxon>Sphingopyxis</taxon>
    </lineage>
</organism>
<evidence type="ECO:0000313" key="3">
    <source>
        <dbReference type="EMBL" id="OWQ95979.1"/>
    </source>
</evidence>
<evidence type="ECO:0000256" key="1">
    <source>
        <dbReference type="SAM" id="MobiDB-lite"/>
    </source>
</evidence>
<keyword evidence="4" id="KW-1185">Reference proteome</keyword>
<feature type="compositionally biased region" description="Basic and acidic residues" evidence="1">
    <location>
        <begin position="25"/>
        <end position="47"/>
    </location>
</feature>
<dbReference type="Pfam" id="PF07238">
    <property type="entry name" value="PilZ"/>
    <property type="match status" value="1"/>
</dbReference>
<evidence type="ECO:0000313" key="4">
    <source>
        <dbReference type="Proteomes" id="UP000197361"/>
    </source>
</evidence>
<name>A0A246JSL8_9SPHN</name>
<dbReference type="GO" id="GO:0035438">
    <property type="term" value="F:cyclic-di-GMP binding"/>
    <property type="evidence" value="ECO:0007669"/>
    <property type="project" value="InterPro"/>
</dbReference>
<feature type="region of interest" description="Disordered" evidence="1">
    <location>
        <begin position="14"/>
        <end position="47"/>
    </location>
</feature>
<dbReference type="Proteomes" id="UP000197361">
    <property type="component" value="Unassembled WGS sequence"/>
</dbReference>
<dbReference type="AlphaFoldDB" id="A0A246JSL8"/>
<sequence length="237" mass="26364">MRWLLQRLLSVSCDRTSNSDEEDRMDQPDPSHSDSDRRLDGVPDAVLPDRRMTDRQRSICRIARVEQESGAGIWRVENISNEGVLLVSTAPMVVVGETIRMVLSESVNLVGRIVWSDAGRCGVALSRPMDAAAVLRTLAAEHRAERHRAFGPSAGVEAILALPEGAKPIDLLNISQWGADFVYGGILEPEMELKLLLPGDDIARSAFVRWVFGNRGGVWFTRSLELSLLERIKHLRD</sequence>
<accession>A0A246JSL8</accession>
<dbReference type="EMBL" id="NISK01000003">
    <property type="protein sequence ID" value="OWQ95979.1"/>
    <property type="molecule type" value="Genomic_DNA"/>
</dbReference>
<dbReference type="InterPro" id="IPR009875">
    <property type="entry name" value="PilZ_domain"/>
</dbReference>
<protein>
    <submittedName>
        <fullName evidence="3">Pilus assembly protein PilZ</fullName>
    </submittedName>
</protein>
<comment type="caution">
    <text evidence="3">The sequence shown here is derived from an EMBL/GenBank/DDBJ whole genome shotgun (WGS) entry which is preliminary data.</text>
</comment>
<reference evidence="3 4" key="1">
    <citation type="journal article" date="2010" name="Int. J. Syst. Evol. Microbiol.">
        <title>Sphingopyxis bauzanensis sp. nov., a psychrophilic bacterium isolated from soil.</title>
        <authorList>
            <person name="Zhang D.C."/>
            <person name="Liu H.C."/>
            <person name="Xin Y.H."/>
            <person name="Zhou Y.G."/>
            <person name="Schinner F."/>
            <person name="Margesin R."/>
        </authorList>
    </citation>
    <scope>NUCLEOTIDE SEQUENCE [LARGE SCALE GENOMIC DNA]</scope>
    <source>
        <strain evidence="3 4">DSM 22271</strain>
    </source>
</reference>